<accession>A0A1G1L1S9</accession>
<comment type="caution">
    <text evidence="1">The sequence shown here is derived from an EMBL/GenBank/DDBJ whole genome shotgun (WGS) entry which is preliminary data.</text>
</comment>
<protein>
    <submittedName>
        <fullName evidence="1">Uncharacterized protein</fullName>
    </submittedName>
</protein>
<dbReference type="AlphaFoldDB" id="A0A1G1L1S9"/>
<proteinExistence type="predicted"/>
<sequence>MLSSPFVLKSLKFEIRNLKCETNPKSEILKVKVYFNVFKIAPKILVNSVVSWNKAATILSCPLF</sequence>
<evidence type="ECO:0000313" key="1">
    <source>
        <dbReference type="EMBL" id="OGW99086.1"/>
    </source>
</evidence>
<dbReference type="Proteomes" id="UP000178187">
    <property type="component" value="Unassembled WGS sequence"/>
</dbReference>
<gene>
    <name evidence="1" type="ORF">A3G33_05525</name>
</gene>
<evidence type="ECO:0000313" key="2">
    <source>
        <dbReference type="Proteomes" id="UP000178187"/>
    </source>
</evidence>
<dbReference type="EMBL" id="MHFR01000015">
    <property type="protein sequence ID" value="OGW99086.1"/>
    <property type="molecule type" value="Genomic_DNA"/>
</dbReference>
<name>A0A1G1L1S9_9BACT</name>
<organism evidence="1 2">
    <name type="scientific">Candidatus Danuiimicrobium aquiferis</name>
    <dbReference type="NCBI Taxonomy" id="1801832"/>
    <lineage>
        <taxon>Bacteria</taxon>
        <taxon>Pseudomonadati</taxon>
        <taxon>Candidatus Omnitrophota</taxon>
        <taxon>Candidatus Danuiimicrobium</taxon>
    </lineage>
</organism>
<reference evidence="1 2" key="1">
    <citation type="journal article" date="2016" name="Nat. Commun.">
        <title>Thousands of microbial genomes shed light on interconnected biogeochemical processes in an aquifer system.</title>
        <authorList>
            <person name="Anantharaman K."/>
            <person name="Brown C.T."/>
            <person name="Hug L.A."/>
            <person name="Sharon I."/>
            <person name="Castelle C.J."/>
            <person name="Probst A.J."/>
            <person name="Thomas B.C."/>
            <person name="Singh A."/>
            <person name="Wilkins M.J."/>
            <person name="Karaoz U."/>
            <person name="Brodie E.L."/>
            <person name="Williams K.H."/>
            <person name="Hubbard S.S."/>
            <person name="Banfield J.F."/>
        </authorList>
    </citation>
    <scope>NUCLEOTIDE SEQUENCE [LARGE SCALE GENOMIC DNA]</scope>
</reference>